<name>A0A401HNQ9_9EURY</name>
<dbReference type="Gene3D" id="3.40.630.10">
    <property type="entry name" value="Zn peptidases"/>
    <property type="match status" value="1"/>
</dbReference>
<accession>A0A401HNQ9</accession>
<dbReference type="GO" id="GO:0046872">
    <property type="term" value="F:metal ion binding"/>
    <property type="evidence" value="ECO:0007669"/>
    <property type="project" value="UniProtKB-UniRule"/>
</dbReference>
<dbReference type="AlphaFoldDB" id="A0A401HNQ9"/>
<dbReference type="GO" id="GO:0006508">
    <property type="term" value="P:proteolysis"/>
    <property type="evidence" value="ECO:0007669"/>
    <property type="project" value="UniProtKB-KW"/>
</dbReference>
<evidence type="ECO:0000256" key="5">
    <source>
        <dbReference type="ARBA" id="ARBA00022801"/>
    </source>
</evidence>
<evidence type="ECO:0008006" key="11">
    <source>
        <dbReference type="Google" id="ProtNLM"/>
    </source>
</evidence>
<evidence type="ECO:0000256" key="7">
    <source>
        <dbReference type="PIRSR" id="PIRSR001123-1"/>
    </source>
</evidence>
<dbReference type="Pfam" id="PF05343">
    <property type="entry name" value="Peptidase_M42"/>
    <property type="match status" value="1"/>
</dbReference>
<dbReference type="Gene3D" id="2.40.30.40">
    <property type="entry name" value="Peptidase M42, domain 2"/>
    <property type="match status" value="1"/>
</dbReference>
<comment type="cofactor">
    <cofactor evidence="8">
        <name>a divalent metal cation</name>
        <dbReference type="ChEBI" id="CHEBI:60240"/>
    </cofactor>
    <text evidence="8">Binds 2 divalent metal cations per subunit.</text>
</comment>
<feature type="binding site" evidence="8">
    <location>
        <position position="209"/>
    </location>
    <ligand>
        <name>Zn(2+)</name>
        <dbReference type="ChEBI" id="CHEBI:29105"/>
        <label>2</label>
    </ligand>
</feature>
<dbReference type="OrthoDB" id="30642at2157"/>
<evidence type="ECO:0000256" key="8">
    <source>
        <dbReference type="PIRSR" id="PIRSR001123-2"/>
    </source>
</evidence>
<feature type="binding site" evidence="8">
    <location>
        <position position="62"/>
    </location>
    <ligand>
        <name>Zn(2+)</name>
        <dbReference type="ChEBI" id="CHEBI:29105"/>
        <label>1</label>
    </ligand>
</feature>
<feature type="active site" description="Proton acceptor" evidence="7">
    <location>
        <position position="208"/>
    </location>
</feature>
<dbReference type="SUPFAM" id="SSF53187">
    <property type="entry name" value="Zn-dependent exopeptidases"/>
    <property type="match status" value="1"/>
</dbReference>
<feature type="binding site" evidence="8">
    <location>
        <position position="231"/>
    </location>
    <ligand>
        <name>Zn(2+)</name>
        <dbReference type="ChEBI" id="CHEBI:29105"/>
        <label>1</label>
    </ligand>
</feature>
<dbReference type="PIRSF" id="PIRSF001123">
    <property type="entry name" value="PepA_GA"/>
    <property type="match status" value="1"/>
</dbReference>
<sequence length="351" mass="39008">MEVLEYLKELSLADGISGREDSIRSIMERELKKYCEEVFTDRLGNLIGRMGDKGLKLMLAAHMDEIGLMVKYIDEKGFLKFIKVGGINDQMLLNQKVVVHTRNGKRIIGVLGSKPPHKMKEEERNKMIKYEDMFIDIGAKDREDAKKMGVDIGDWITFKSEFDILGNNRVTCKAFDNRIGCAILLEVAKRLKEEDIKCQVYFVGTVQEEVGLKGAKTSAFRINPDVAIALDVTICGDHPGINIEEAPVELGKGPVVCIVDGAGRGLIAHRDVLKMIEDVSKKYNIPVQYEVGDGGTTDGTAIYLTREGIPTGVISVPARYIHTPVEVIDLSDLENAVNLIVKCVGEVDKYF</sequence>
<keyword evidence="3" id="KW-0645">Protease</keyword>
<dbReference type="GO" id="GO:0004177">
    <property type="term" value="F:aminopeptidase activity"/>
    <property type="evidence" value="ECO:0007669"/>
    <property type="project" value="UniProtKB-UniRule"/>
</dbReference>
<comment type="caution">
    <text evidence="9">The sequence shown here is derived from an EMBL/GenBank/DDBJ whole genome shotgun (WGS) entry which is preliminary data.</text>
</comment>
<evidence type="ECO:0000256" key="1">
    <source>
        <dbReference type="ARBA" id="ARBA00006272"/>
    </source>
</evidence>
<dbReference type="InterPro" id="IPR023367">
    <property type="entry name" value="Peptidase_M42_dom2"/>
</dbReference>
<dbReference type="Proteomes" id="UP000290527">
    <property type="component" value="Unassembled WGS sequence"/>
</dbReference>
<comment type="similarity">
    <text evidence="1 6">Belongs to the peptidase M42 family.</text>
</comment>
<organism evidence="9 10">
    <name type="scientific">Methanofervidicoccus abyssi</name>
    <dbReference type="NCBI Taxonomy" id="2082189"/>
    <lineage>
        <taxon>Archaea</taxon>
        <taxon>Methanobacteriati</taxon>
        <taxon>Methanobacteriota</taxon>
        <taxon>Methanomada group</taxon>
        <taxon>Methanococci</taxon>
        <taxon>Methanococcales</taxon>
        <taxon>Methanofervidicoccus</taxon>
    </lineage>
</organism>
<keyword evidence="4 8" id="KW-0479">Metal-binding</keyword>
<evidence type="ECO:0000256" key="6">
    <source>
        <dbReference type="PIRNR" id="PIRNR001123"/>
    </source>
</evidence>
<dbReference type="EMBL" id="BFAX01000001">
    <property type="protein sequence ID" value="GBF35869.1"/>
    <property type="molecule type" value="Genomic_DNA"/>
</dbReference>
<feature type="binding site" evidence="8">
    <location>
        <position position="322"/>
    </location>
    <ligand>
        <name>Zn(2+)</name>
        <dbReference type="ChEBI" id="CHEBI:29105"/>
        <label>2</label>
    </ligand>
</feature>
<dbReference type="RefSeq" id="WP_131006662.1">
    <property type="nucleotide sequence ID" value="NZ_BFAX01000001.1"/>
</dbReference>
<evidence type="ECO:0000256" key="2">
    <source>
        <dbReference type="ARBA" id="ARBA00022438"/>
    </source>
</evidence>
<dbReference type="InterPro" id="IPR008007">
    <property type="entry name" value="Peptidase_M42"/>
</dbReference>
<reference evidence="9 10" key="1">
    <citation type="journal article" date="2019" name="Int. J. Syst. Evol. Microbiol.">
        <title>Methanofervidicoccus abyssi gen. nov., sp. nov., a hydrogenotrophic methanogen, isolated from a hydrothermal vent chimney in the Mid-Cayman Spreading Center, the Caribbean Sea.</title>
        <authorList>
            <person name="Sakai S."/>
            <person name="Takaki Y."/>
            <person name="Miyazaki M."/>
            <person name="Ogawara M."/>
            <person name="Yanagawa K."/>
            <person name="Miyazaki J."/>
            <person name="Takai K."/>
        </authorList>
    </citation>
    <scope>NUCLEOTIDE SEQUENCE [LARGE SCALE GENOMIC DNA]</scope>
    <source>
        <strain evidence="9 10">HHB</strain>
    </source>
</reference>
<evidence type="ECO:0000313" key="10">
    <source>
        <dbReference type="Proteomes" id="UP000290527"/>
    </source>
</evidence>
<dbReference type="SUPFAM" id="SSF101821">
    <property type="entry name" value="Aminopeptidase/glucanase lid domain"/>
    <property type="match status" value="1"/>
</dbReference>
<keyword evidence="5" id="KW-0378">Hydrolase</keyword>
<evidence type="ECO:0000256" key="4">
    <source>
        <dbReference type="ARBA" id="ARBA00022723"/>
    </source>
</evidence>
<dbReference type="CDD" id="cd05656">
    <property type="entry name" value="M42_Frv"/>
    <property type="match status" value="1"/>
</dbReference>
<evidence type="ECO:0000313" key="9">
    <source>
        <dbReference type="EMBL" id="GBF35869.1"/>
    </source>
</evidence>
<keyword evidence="10" id="KW-1185">Reference proteome</keyword>
<feature type="binding site" evidence="8">
    <location>
        <position position="176"/>
    </location>
    <ligand>
        <name>Zn(2+)</name>
        <dbReference type="ChEBI" id="CHEBI:29105"/>
        <label>1</label>
    </ligand>
</feature>
<dbReference type="PANTHER" id="PTHR32481">
    <property type="entry name" value="AMINOPEPTIDASE"/>
    <property type="match status" value="1"/>
</dbReference>
<dbReference type="InterPro" id="IPR051464">
    <property type="entry name" value="Peptidase_M42_aminopept"/>
</dbReference>
<evidence type="ECO:0000256" key="3">
    <source>
        <dbReference type="ARBA" id="ARBA00022670"/>
    </source>
</evidence>
<keyword evidence="2" id="KW-0031">Aminopeptidase</keyword>
<gene>
    <name evidence="9" type="ORF">MHHB_P0094</name>
</gene>
<proteinExistence type="inferred from homology"/>
<protein>
    <recommendedName>
        <fullName evidence="11">Cellulase</fullName>
    </recommendedName>
</protein>
<dbReference type="PANTHER" id="PTHR32481:SF0">
    <property type="entry name" value="AMINOPEPTIDASE YPDE-RELATED"/>
    <property type="match status" value="1"/>
</dbReference>
<feature type="binding site" evidence="8">
    <location>
        <position position="176"/>
    </location>
    <ligand>
        <name>Zn(2+)</name>
        <dbReference type="ChEBI" id="CHEBI:29105"/>
        <label>2</label>
    </ligand>
</feature>